<name>A0ABS8KTZ1_9HYPH</name>
<gene>
    <name evidence="1" type="ORF">LJ725_09030</name>
</gene>
<dbReference type="EMBL" id="JAJISD010000003">
    <property type="protein sequence ID" value="MCC8429108.1"/>
    <property type="molecule type" value="Genomic_DNA"/>
</dbReference>
<comment type="caution">
    <text evidence="1">The sequence shown here is derived from an EMBL/GenBank/DDBJ whole genome shotgun (WGS) entry which is preliminary data.</text>
</comment>
<evidence type="ECO:0000313" key="1">
    <source>
        <dbReference type="EMBL" id="MCC8429108.1"/>
    </source>
</evidence>
<keyword evidence="2" id="KW-1185">Reference proteome</keyword>
<organism evidence="1 2">
    <name type="scientific">Reyranella aquatilis</name>
    <dbReference type="NCBI Taxonomy" id="2035356"/>
    <lineage>
        <taxon>Bacteria</taxon>
        <taxon>Pseudomonadati</taxon>
        <taxon>Pseudomonadota</taxon>
        <taxon>Alphaproteobacteria</taxon>
        <taxon>Hyphomicrobiales</taxon>
        <taxon>Reyranellaceae</taxon>
        <taxon>Reyranella</taxon>
    </lineage>
</organism>
<dbReference type="Proteomes" id="UP001198862">
    <property type="component" value="Unassembled WGS sequence"/>
</dbReference>
<sequence>MLSLSGQARAFSPEGATATVTDFGGRHGFAIGLSGSDTTLAEKPADDRLTMTRLATIGASWSRGAFYVGVSAGHMDYAQYIVPRYAVGSAKLASVSIGHSIADVSGGTLAIGVGAHRYYFDQASIGLVTGSLRWSRPF</sequence>
<accession>A0ABS8KTZ1</accession>
<protein>
    <recommendedName>
        <fullName evidence="3">Autotransporter domain-containing protein</fullName>
    </recommendedName>
</protein>
<proteinExistence type="predicted"/>
<evidence type="ECO:0008006" key="3">
    <source>
        <dbReference type="Google" id="ProtNLM"/>
    </source>
</evidence>
<evidence type="ECO:0000313" key="2">
    <source>
        <dbReference type="Proteomes" id="UP001198862"/>
    </source>
</evidence>
<reference evidence="1 2" key="1">
    <citation type="submission" date="2021-11" db="EMBL/GenBank/DDBJ databases">
        <authorList>
            <person name="Lee D.-H."/>
            <person name="Kim S.-B."/>
        </authorList>
    </citation>
    <scope>NUCLEOTIDE SEQUENCE [LARGE SCALE GENOMIC DNA]</scope>
    <source>
        <strain evidence="1 2">KCTC 52223</strain>
    </source>
</reference>